<feature type="compositionally biased region" description="Basic and acidic residues" evidence="13">
    <location>
        <begin position="121"/>
        <end position="137"/>
    </location>
</feature>
<evidence type="ECO:0000256" key="4">
    <source>
        <dbReference type="ARBA" id="ARBA00022691"/>
    </source>
</evidence>
<dbReference type="SUPFAM" id="SSF53335">
    <property type="entry name" value="S-adenosyl-L-methionine-dependent methyltransferases"/>
    <property type="match status" value="1"/>
</dbReference>
<feature type="compositionally biased region" description="Basic residues" evidence="13">
    <location>
        <begin position="89"/>
        <end position="98"/>
    </location>
</feature>
<evidence type="ECO:0000256" key="13">
    <source>
        <dbReference type="SAM" id="MobiDB-lite"/>
    </source>
</evidence>
<dbReference type="InterPro" id="IPR042296">
    <property type="entry name" value="tRNA_met_Trm1_C"/>
</dbReference>
<sequence length="740" mass="81554">MASPTAPETIMIDGKKYRHVREGLASVLAPYAGESSTSAKHSKNNDEGSQAVFYNPIQQFNRDLSVLAISVYGEGALCEKQAKVTQKNQHARRKKAAKRTNADTDANNEPEQPNARKRKADHLEDTVDDNHAEESAKKFKANGHDEDDEEPPIAQLTADPANHGIGEEGQQPKSQEQSGAPELAGSPATVPKKQPRFSILDALSATGLRALRYAKEIPFATNIVANDLSPTSVENIELNIKHNEVQDKVRSNLGDARSFMYSKVGNEQTRPADGYVHRYDVIDIDPYGTAAPFFDCSLQAVQDGGLLCITCTDAGVFASTGYPEKTFALYGGIPVKGPHSHEAGLRLILNGVAMSAAKYGLAVEPLLSLYIDYYARLFIRVHRKQQEVKLLAGTSMTVYNCGHGCGAWVTQPLLRNQPQTSKSGDSFYKFSFAQAPSTNRNCEHCGSPMHLCGPMWSGPLHNPYFIEKMLEKARTLDKDTYVTVDRIEGMLTLALEEDLMSSNSESKDATLPDSRLIPRLATNKPDIAPFFVMPTYLAKIIHCATPSEDAMKGALLGLGYKVSRSHCKPGSIKTNAPWPVLWEVIREFMRTKAPIKDGAVRKGTAGYQILARARGSERALVSELKDATREQLRRCESKDDLKTVLQGMLYRLENEQPMLESTSGKSSESKDVGEDARAQTEGSINGRRSRSRSPALAPLNQLKIIFDEKLGKEKPRGKLLRYQMNPRENWGPMSRAGRTS</sequence>
<dbReference type="AlphaFoldDB" id="A0A178ZJD7"/>
<evidence type="ECO:0000256" key="10">
    <source>
        <dbReference type="ARBA" id="ARBA00082896"/>
    </source>
</evidence>
<dbReference type="GeneID" id="30009089"/>
<dbReference type="Gene3D" id="3.30.56.70">
    <property type="entry name" value="N2,N2-dimethylguanosine tRNA methyltransferase, C-terminal domain"/>
    <property type="match status" value="1"/>
</dbReference>
<proteinExistence type="inferred from homology"/>
<comment type="caution">
    <text evidence="14">The sequence shown here is derived from an EMBL/GenBank/DDBJ whole genome shotgun (WGS) entry which is preliminary data.</text>
</comment>
<evidence type="ECO:0000256" key="1">
    <source>
        <dbReference type="ARBA" id="ARBA00022555"/>
    </source>
</evidence>
<dbReference type="RefSeq" id="XP_018693286.1">
    <property type="nucleotide sequence ID" value="XM_018836433.1"/>
</dbReference>
<evidence type="ECO:0000256" key="12">
    <source>
        <dbReference type="PROSITE-ProRule" id="PRU00958"/>
    </source>
</evidence>
<keyword evidence="1 12" id="KW-0820">tRNA-binding</keyword>
<evidence type="ECO:0000256" key="7">
    <source>
        <dbReference type="ARBA" id="ARBA00039099"/>
    </source>
</evidence>
<comment type="catalytic activity">
    <reaction evidence="8">
        <text>guanosine(26) in tRNA + 2 S-adenosyl-L-methionine = N(2)-dimethylguanosine(26) in tRNA + 2 S-adenosyl-L-homocysteine + 2 H(+)</text>
        <dbReference type="Rhea" id="RHEA:43140"/>
        <dbReference type="Rhea" id="RHEA-COMP:10359"/>
        <dbReference type="Rhea" id="RHEA-COMP:10360"/>
        <dbReference type="ChEBI" id="CHEBI:15378"/>
        <dbReference type="ChEBI" id="CHEBI:57856"/>
        <dbReference type="ChEBI" id="CHEBI:59789"/>
        <dbReference type="ChEBI" id="CHEBI:74269"/>
        <dbReference type="ChEBI" id="CHEBI:74513"/>
        <dbReference type="EC" id="2.1.1.216"/>
    </reaction>
</comment>
<dbReference type="FunFam" id="3.30.56.70:FF:000001">
    <property type="entry name" value="tRNA (guanine(26)-N(2))-dimethyltransferase"/>
    <property type="match status" value="1"/>
</dbReference>
<feature type="region of interest" description="Disordered" evidence="13">
    <location>
        <begin position="715"/>
        <end position="740"/>
    </location>
</feature>
<dbReference type="PANTHER" id="PTHR10631:SF3">
    <property type="entry name" value="TRNA (GUANINE(26)-N(2))-DIMETHYLTRANSFERASE"/>
    <property type="match status" value="1"/>
</dbReference>
<dbReference type="EC" id="2.1.1.216" evidence="7"/>
<keyword evidence="5 12" id="KW-0819">tRNA processing</keyword>
<evidence type="ECO:0000313" key="15">
    <source>
        <dbReference type="Proteomes" id="UP000078343"/>
    </source>
</evidence>
<dbReference type="STRING" id="1367422.A0A178ZJD7"/>
<keyword evidence="2 12" id="KW-0489">Methyltransferase</keyword>
<evidence type="ECO:0000256" key="3">
    <source>
        <dbReference type="ARBA" id="ARBA00022679"/>
    </source>
</evidence>
<comment type="similarity">
    <text evidence="12">Belongs to the class I-like SAM-binding methyltransferase superfamily. Trm1 family.</text>
</comment>
<protein>
    <recommendedName>
        <fullName evidence="7">tRNA (guanine(26)-N(2))-dimethyltransferase</fullName>
        <ecNumber evidence="7">2.1.1.216</ecNumber>
    </recommendedName>
    <alternativeName>
        <fullName evidence="10">tRNA 2,2-dimethylguanosine-26 methyltransferase</fullName>
    </alternativeName>
    <alternativeName>
        <fullName evidence="9">tRNA(guanine-26,N(2)-N(2)) methyltransferase</fullName>
    </alternativeName>
    <alternativeName>
        <fullName evidence="11">tRNA(m(2,2)G26)dimethyltransferase</fullName>
    </alternativeName>
</protein>
<evidence type="ECO:0000256" key="11">
    <source>
        <dbReference type="ARBA" id="ARBA00083299"/>
    </source>
</evidence>
<dbReference type="Pfam" id="PF02005">
    <property type="entry name" value="TRM"/>
    <property type="match status" value="2"/>
</dbReference>
<keyword evidence="4 12" id="KW-0949">S-adenosyl-L-methionine</keyword>
<dbReference type="GO" id="GO:0000049">
    <property type="term" value="F:tRNA binding"/>
    <property type="evidence" value="ECO:0007669"/>
    <property type="project" value="UniProtKB-UniRule"/>
</dbReference>
<dbReference type="EMBL" id="LVYI01000004">
    <property type="protein sequence ID" value="OAP59919.1"/>
    <property type="molecule type" value="Genomic_DNA"/>
</dbReference>
<feature type="region of interest" description="Disordered" evidence="13">
    <location>
        <begin position="82"/>
        <end position="192"/>
    </location>
</feature>
<dbReference type="GO" id="GO:0002940">
    <property type="term" value="P:tRNA N2-guanine methylation"/>
    <property type="evidence" value="ECO:0007669"/>
    <property type="project" value="TreeGrafter"/>
</dbReference>
<evidence type="ECO:0000256" key="2">
    <source>
        <dbReference type="ARBA" id="ARBA00022603"/>
    </source>
</evidence>
<dbReference type="Proteomes" id="UP000078343">
    <property type="component" value="Unassembled WGS sequence"/>
</dbReference>
<evidence type="ECO:0000256" key="6">
    <source>
        <dbReference type="ARBA" id="ARBA00022884"/>
    </source>
</evidence>
<dbReference type="PANTHER" id="PTHR10631">
    <property type="entry name" value="N 2 ,N 2 -DIMETHYLGUANOSINE TRNA METHYLTRANSFERASE"/>
    <property type="match status" value="1"/>
</dbReference>
<evidence type="ECO:0000313" key="14">
    <source>
        <dbReference type="EMBL" id="OAP59919.1"/>
    </source>
</evidence>
<gene>
    <name evidence="14" type="ORF">AYL99_04921</name>
</gene>
<accession>A0A178ZJD7</accession>
<evidence type="ECO:0000256" key="8">
    <source>
        <dbReference type="ARBA" id="ARBA00051897"/>
    </source>
</evidence>
<reference evidence="14 15" key="1">
    <citation type="submission" date="2016-04" db="EMBL/GenBank/DDBJ databases">
        <title>Draft genome of Fonsecaea erecta CBS 125763.</title>
        <authorList>
            <person name="Weiss V.A."/>
            <person name="Vicente V.A."/>
            <person name="Raittz R.T."/>
            <person name="Moreno L.F."/>
            <person name="De Souza E.M."/>
            <person name="Pedrosa F.O."/>
            <person name="Steffens M.B."/>
            <person name="Faoro H."/>
            <person name="Tadra-Sfeir M.Z."/>
            <person name="Najafzadeh M.J."/>
            <person name="Felipe M.S."/>
            <person name="Teixeira M."/>
            <person name="Sun J."/>
            <person name="Xi L."/>
            <person name="Gomes R."/>
            <person name="De Azevedo C.M."/>
            <person name="Salgado C.G."/>
            <person name="Da Silva M.B."/>
            <person name="Nascimento M.F."/>
            <person name="Queiroz-Telles F."/>
            <person name="Attili D.S."/>
            <person name="Gorbushina A."/>
        </authorList>
    </citation>
    <scope>NUCLEOTIDE SEQUENCE [LARGE SCALE GENOMIC DNA]</scope>
    <source>
        <strain evidence="14 15">CBS 125763</strain>
    </source>
</reference>
<keyword evidence="6 12" id="KW-0694">RNA-binding</keyword>
<keyword evidence="3 12" id="KW-0808">Transferase</keyword>
<name>A0A178ZJD7_9EURO</name>
<organism evidence="14 15">
    <name type="scientific">Fonsecaea erecta</name>
    <dbReference type="NCBI Taxonomy" id="1367422"/>
    <lineage>
        <taxon>Eukaryota</taxon>
        <taxon>Fungi</taxon>
        <taxon>Dikarya</taxon>
        <taxon>Ascomycota</taxon>
        <taxon>Pezizomycotina</taxon>
        <taxon>Eurotiomycetes</taxon>
        <taxon>Chaetothyriomycetidae</taxon>
        <taxon>Chaetothyriales</taxon>
        <taxon>Herpotrichiellaceae</taxon>
        <taxon>Fonsecaea</taxon>
    </lineage>
</organism>
<dbReference type="InterPro" id="IPR002905">
    <property type="entry name" value="Trm1"/>
</dbReference>
<dbReference type="Gene3D" id="3.40.50.150">
    <property type="entry name" value="Vaccinia Virus protein VP39"/>
    <property type="match status" value="1"/>
</dbReference>
<dbReference type="PROSITE" id="PS51626">
    <property type="entry name" value="SAM_MT_TRM1"/>
    <property type="match status" value="1"/>
</dbReference>
<evidence type="ECO:0000256" key="9">
    <source>
        <dbReference type="ARBA" id="ARBA00077143"/>
    </source>
</evidence>
<dbReference type="GO" id="GO:0005634">
    <property type="term" value="C:nucleus"/>
    <property type="evidence" value="ECO:0007669"/>
    <property type="project" value="TreeGrafter"/>
</dbReference>
<dbReference type="NCBIfam" id="TIGR00308">
    <property type="entry name" value="TRM1"/>
    <property type="match status" value="1"/>
</dbReference>
<feature type="region of interest" description="Disordered" evidence="13">
    <location>
        <begin position="655"/>
        <end position="698"/>
    </location>
</feature>
<evidence type="ECO:0000256" key="5">
    <source>
        <dbReference type="ARBA" id="ARBA00022694"/>
    </source>
</evidence>
<dbReference type="OrthoDB" id="6349953at2759"/>
<feature type="compositionally biased region" description="Basic and acidic residues" evidence="13">
    <location>
        <begin position="667"/>
        <end position="678"/>
    </location>
</feature>
<keyword evidence="15" id="KW-1185">Reference proteome</keyword>
<dbReference type="InterPro" id="IPR029063">
    <property type="entry name" value="SAM-dependent_MTases_sf"/>
</dbReference>
<dbReference type="GO" id="GO:0160104">
    <property type="term" value="F:tRNA (guanine(26)-N2)-dimethyltransferase activity"/>
    <property type="evidence" value="ECO:0007669"/>
    <property type="project" value="UniProtKB-EC"/>
</dbReference>